<protein>
    <submittedName>
        <fullName evidence="2">Uncharacterized protein</fullName>
    </submittedName>
</protein>
<keyword evidence="3" id="KW-1185">Reference proteome</keyword>
<evidence type="ECO:0000313" key="3">
    <source>
        <dbReference type="Proteomes" id="UP000008043"/>
    </source>
</evidence>
<dbReference type="KEGG" id="sdv:BN159_p83"/>
<dbReference type="HOGENOM" id="CLU_1991362_0_0_11"/>
<accession>K4R9K2</accession>
<keyword evidence="2" id="KW-0614">Plasmid</keyword>
<gene>
    <name evidence="2" type="ORF">BN159_p83</name>
</gene>
<sequence>MTQAADHPAGQVVSNSLHQRRPTSRHPSAGRTPHRFCHPSSGSCLGQRRIPRCATATLEPRRQAPPTTSQLSLAADAQRLLALADRIVGVTFSLHEAPARADRDACADAAQAAHNAFVAAVGPLV</sequence>
<dbReference type="eggNOG" id="ENOG50324WW">
    <property type="taxonomic scope" value="Bacteria"/>
</dbReference>
<proteinExistence type="predicted"/>
<reference evidence="2 3" key="1">
    <citation type="journal article" date="2012" name="J. Bacteriol.">
        <title>Genome sequence of the bacterium Streptomyces davawensis JCM 4913 and heterologous production of the unique antibiotic roseoflavin.</title>
        <authorList>
            <person name="Jankowitsch F."/>
            <person name="Schwarz J."/>
            <person name="Ruckert C."/>
            <person name="Gust B."/>
            <person name="Szczepanowski R."/>
            <person name="Blom J."/>
            <person name="Pelzer S."/>
            <person name="Kalinowski J."/>
            <person name="Mack M."/>
        </authorList>
    </citation>
    <scope>NUCLEOTIDE SEQUENCE [LARGE SCALE GENOMIC DNA]</scope>
    <source>
        <strain evidence="3">DSM 101723 / JCM 4913 / KCC S-0913 / 768</strain>
        <plasmid evidence="2 3">pSDA1</plasmid>
    </source>
</reference>
<geneLocation type="plasmid" evidence="2 3">
    <name>pSDA1</name>
</geneLocation>
<dbReference type="Proteomes" id="UP000008043">
    <property type="component" value="Plasmid pSDA1"/>
</dbReference>
<evidence type="ECO:0000313" key="2">
    <source>
        <dbReference type="EMBL" id="CCK32956.1"/>
    </source>
</evidence>
<feature type="region of interest" description="Disordered" evidence="1">
    <location>
        <begin position="1"/>
        <end position="43"/>
    </location>
</feature>
<name>K4R9K2_STRDJ</name>
<dbReference type="AlphaFoldDB" id="K4R9K2"/>
<organism evidence="3">
    <name type="scientific">Streptomyces davaonensis (strain DSM 101723 / JCM 4913 / KCC S-0913 / 768)</name>
    <dbReference type="NCBI Taxonomy" id="1214101"/>
    <lineage>
        <taxon>Bacteria</taxon>
        <taxon>Bacillati</taxon>
        <taxon>Actinomycetota</taxon>
        <taxon>Actinomycetes</taxon>
        <taxon>Kitasatosporales</taxon>
        <taxon>Streptomycetaceae</taxon>
        <taxon>Streptomyces</taxon>
    </lineage>
</organism>
<dbReference type="EMBL" id="HE971710">
    <property type="protein sequence ID" value="CCK32956.1"/>
    <property type="molecule type" value="Genomic_DNA"/>
</dbReference>
<evidence type="ECO:0000256" key="1">
    <source>
        <dbReference type="SAM" id="MobiDB-lite"/>
    </source>
</evidence>